<comment type="subcellular location">
    <subcellularLocation>
        <location evidence="1 12">Vacuole membrane</location>
        <topology evidence="1 12">Multi-pass membrane protein</topology>
    </subcellularLocation>
</comment>
<dbReference type="VEuPathDB" id="FungiDB:PV09_02268"/>
<evidence type="ECO:0000256" key="5">
    <source>
        <dbReference type="ARBA" id="ARBA00022692"/>
    </source>
</evidence>
<dbReference type="Proteomes" id="UP000053259">
    <property type="component" value="Unassembled WGS sequence"/>
</dbReference>
<feature type="transmembrane region" description="Helical" evidence="12">
    <location>
        <begin position="166"/>
        <end position="186"/>
    </location>
</feature>
<dbReference type="OrthoDB" id="192733at2759"/>
<organism evidence="14 15">
    <name type="scientific">Verruconis gallopava</name>
    <dbReference type="NCBI Taxonomy" id="253628"/>
    <lineage>
        <taxon>Eukaryota</taxon>
        <taxon>Fungi</taxon>
        <taxon>Dikarya</taxon>
        <taxon>Ascomycota</taxon>
        <taxon>Pezizomycotina</taxon>
        <taxon>Dothideomycetes</taxon>
        <taxon>Pleosporomycetidae</taxon>
        <taxon>Venturiales</taxon>
        <taxon>Sympoventuriaceae</taxon>
        <taxon>Verruconis</taxon>
    </lineage>
</organism>
<keyword evidence="9 12" id="KW-0472">Membrane</keyword>
<dbReference type="InterPro" id="IPR050495">
    <property type="entry name" value="ATG22/LtaA_families"/>
</dbReference>
<dbReference type="EMBL" id="KN847533">
    <property type="protein sequence ID" value="KIW07428.1"/>
    <property type="molecule type" value="Genomic_DNA"/>
</dbReference>
<evidence type="ECO:0000256" key="11">
    <source>
        <dbReference type="ARBA" id="ARBA00024801"/>
    </source>
</evidence>
<evidence type="ECO:0000313" key="14">
    <source>
        <dbReference type="EMBL" id="KIW07428.1"/>
    </source>
</evidence>
<protein>
    <recommendedName>
        <fullName evidence="12">Autophagy-related protein</fullName>
    </recommendedName>
</protein>
<keyword evidence="5 12" id="KW-0812">Transmembrane</keyword>
<dbReference type="InterPro" id="IPR036259">
    <property type="entry name" value="MFS_trans_sf"/>
</dbReference>
<evidence type="ECO:0000256" key="9">
    <source>
        <dbReference type="ARBA" id="ARBA00023136"/>
    </source>
</evidence>
<keyword evidence="15" id="KW-1185">Reference proteome</keyword>
<comment type="similarity">
    <text evidence="2 12">Belongs to the ATG22 family.</text>
</comment>
<dbReference type="Gene3D" id="1.20.1250.20">
    <property type="entry name" value="MFS general substrate transporter like domains"/>
    <property type="match status" value="1"/>
</dbReference>
<evidence type="ECO:0000256" key="6">
    <source>
        <dbReference type="ARBA" id="ARBA00022970"/>
    </source>
</evidence>
<dbReference type="CDD" id="cd17483">
    <property type="entry name" value="MFS_Atg22_like"/>
    <property type="match status" value="1"/>
</dbReference>
<evidence type="ECO:0000256" key="1">
    <source>
        <dbReference type="ARBA" id="ARBA00004128"/>
    </source>
</evidence>
<evidence type="ECO:0000256" key="13">
    <source>
        <dbReference type="SAM" id="MobiDB-lite"/>
    </source>
</evidence>
<feature type="compositionally biased region" description="Acidic residues" evidence="13">
    <location>
        <begin position="569"/>
        <end position="585"/>
    </location>
</feature>
<feature type="transmembrane region" description="Helical" evidence="12">
    <location>
        <begin position="110"/>
        <end position="133"/>
    </location>
</feature>
<evidence type="ECO:0000256" key="10">
    <source>
        <dbReference type="ARBA" id="ARBA00023180"/>
    </source>
</evidence>
<gene>
    <name evidence="14" type="ORF">PV09_02268</name>
</gene>
<dbReference type="PANTHER" id="PTHR23519:SF3">
    <property type="entry name" value="AUTOPHAGY-RELATED PROTEIN 22-2"/>
    <property type="match status" value="1"/>
</dbReference>
<feature type="region of interest" description="Disordered" evidence="13">
    <location>
        <begin position="546"/>
        <end position="591"/>
    </location>
</feature>
<feature type="transmembrane region" description="Helical" evidence="12">
    <location>
        <begin position="29"/>
        <end position="52"/>
    </location>
</feature>
<evidence type="ECO:0000256" key="4">
    <source>
        <dbReference type="ARBA" id="ARBA00022554"/>
    </source>
</evidence>
<proteinExistence type="inferred from homology"/>
<dbReference type="GO" id="GO:0005774">
    <property type="term" value="C:vacuolar membrane"/>
    <property type="evidence" value="ECO:0007669"/>
    <property type="project" value="UniProtKB-SubCell"/>
</dbReference>
<feature type="transmembrane region" description="Helical" evidence="12">
    <location>
        <begin position="142"/>
        <end position="160"/>
    </location>
</feature>
<dbReference type="AlphaFoldDB" id="A0A0D2AKU8"/>
<dbReference type="SUPFAM" id="SSF103473">
    <property type="entry name" value="MFS general substrate transporter"/>
    <property type="match status" value="1"/>
</dbReference>
<keyword evidence="7 12" id="KW-1133">Transmembrane helix</keyword>
<keyword evidence="10" id="KW-0325">Glycoprotein</keyword>
<evidence type="ECO:0000256" key="12">
    <source>
        <dbReference type="RuleBase" id="RU363073"/>
    </source>
</evidence>
<feature type="transmembrane region" description="Helical" evidence="12">
    <location>
        <begin position="281"/>
        <end position="301"/>
    </location>
</feature>
<keyword evidence="3 12" id="KW-0813">Transport</keyword>
<accession>A0A0D2AKU8</accession>
<keyword evidence="6 12" id="KW-0029">Amino-acid transport</keyword>
<dbReference type="InterPro" id="IPR024671">
    <property type="entry name" value="Atg22-like"/>
</dbReference>
<dbReference type="InterPro" id="IPR044738">
    <property type="entry name" value="Atg22"/>
</dbReference>
<feature type="transmembrane region" description="Helical" evidence="12">
    <location>
        <begin position="382"/>
        <end position="403"/>
    </location>
</feature>
<dbReference type="GO" id="GO:0006914">
    <property type="term" value="P:autophagy"/>
    <property type="evidence" value="ECO:0007669"/>
    <property type="project" value="UniProtKB-KW"/>
</dbReference>
<keyword evidence="4 12" id="KW-0926">Vacuole</keyword>
<dbReference type="PANTHER" id="PTHR23519">
    <property type="entry name" value="AUTOPHAGY-RELATED PROTEIN 22"/>
    <property type="match status" value="1"/>
</dbReference>
<evidence type="ECO:0000256" key="7">
    <source>
        <dbReference type="ARBA" id="ARBA00022989"/>
    </source>
</evidence>
<feature type="transmembrane region" description="Helical" evidence="12">
    <location>
        <begin position="415"/>
        <end position="438"/>
    </location>
</feature>
<dbReference type="Pfam" id="PF11700">
    <property type="entry name" value="ATG22"/>
    <property type="match status" value="1"/>
</dbReference>
<feature type="transmembrane region" description="Helical" evidence="12">
    <location>
        <begin position="450"/>
        <end position="471"/>
    </location>
</feature>
<sequence>METETGRHRRPRYVGEDTSATTQRELRGWYSYAVAAEVFAVVGLGSFLPITLEQLARENGVLKSDRVTSCVAGTSSNVAPAAAAAAKRADQQDAPCVVNVLGAFVNTSSFVLYTSSLAVGVQALVLISISAIADHGNYRKRFLLTLAWTGATASMLFIFVSPGVYLFAPLLVILAVCCLGNSFALLNSFLPLLVANHPSSPATASDPALDRSWLPVAPSELEPPVVVLAADHSLPLANAISARATAAGYAAAVLVQVVSIGMLVLMAKLGLNGSPSLPMRSVLFLVGAWWALFSIPTYLWLRPRPGPRLASVPITTRRWLQPAHYVAFAWRSLFRTFRSALRLRHVRLFLLAWFLVSDAVATISNVAILFARTELHMSTPAIALVSITATVSGIAGAALWPKIQTRLGLATNHTIMVCICMFEIIPLYGLLGFVLPVLGLRQPWEIFPMAFVHGFAMGGISSFCRAFYGVLVPPGSEVAFYAIYAVTDKGSSVIGPAIVGRIVDATGSVRMGFWFLAVLIVLPLPLVFWVDAESGRQDALRMARAADKGDTDDGEEAVALTRGPGRSTDEDEDETFGLADSDDDLEHIPNR</sequence>
<evidence type="ECO:0000256" key="2">
    <source>
        <dbReference type="ARBA" id="ARBA00006978"/>
    </source>
</evidence>
<dbReference type="GO" id="GO:0032974">
    <property type="term" value="P:amino acid transmembrane export from vacuole"/>
    <property type="evidence" value="ECO:0007669"/>
    <property type="project" value="InterPro"/>
</dbReference>
<feature type="transmembrane region" description="Helical" evidence="12">
    <location>
        <begin position="511"/>
        <end position="532"/>
    </location>
</feature>
<evidence type="ECO:0000256" key="8">
    <source>
        <dbReference type="ARBA" id="ARBA00023006"/>
    </source>
</evidence>
<feature type="transmembrane region" description="Helical" evidence="12">
    <location>
        <begin position="478"/>
        <end position="499"/>
    </location>
</feature>
<name>A0A0D2AKU8_9PEZI</name>
<evidence type="ECO:0000313" key="15">
    <source>
        <dbReference type="Proteomes" id="UP000053259"/>
    </source>
</evidence>
<keyword evidence="8 12" id="KW-0072">Autophagy</keyword>
<evidence type="ECO:0000256" key="3">
    <source>
        <dbReference type="ARBA" id="ARBA00022448"/>
    </source>
</evidence>
<comment type="function">
    <text evidence="11 12">Vacuolar effluxer which mediate the efflux of amino acids resulting from autophagic degradation. The release of autophagic amino acids allows the maintenance of protein synthesis and viability during nitrogen starvation.</text>
</comment>
<feature type="transmembrane region" description="Helical" evidence="12">
    <location>
        <begin position="246"/>
        <end position="269"/>
    </location>
</feature>
<feature type="transmembrane region" description="Helical" evidence="12">
    <location>
        <begin position="348"/>
        <end position="370"/>
    </location>
</feature>
<dbReference type="RefSeq" id="XP_016217297.1">
    <property type="nucleotide sequence ID" value="XM_016355281.1"/>
</dbReference>
<dbReference type="HOGENOM" id="CLU_017518_1_0_1"/>
<dbReference type="GeneID" id="27310241"/>
<reference evidence="14 15" key="1">
    <citation type="submission" date="2015-01" db="EMBL/GenBank/DDBJ databases">
        <title>The Genome Sequence of Ochroconis gallopava CBS43764.</title>
        <authorList>
            <consortium name="The Broad Institute Genomics Platform"/>
            <person name="Cuomo C."/>
            <person name="de Hoog S."/>
            <person name="Gorbushina A."/>
            <person name="Stielow B."/>
            <person name="Teixiera M."/>
            <person name="Abouelleil A."/>
            <person name="Chapman S.B."/>
            <person name="Priest M."/>
            <person name="Young S.K."/>
            <person name="Wortman J."/>
            <person name="Nusbaum C."/>
            <person name="Birren B."/>
        </authorList>
    </citation>
    <scope>NUCLEOTIDE SEQUENCE [LARGE SCALE GENOMIC DNA]</scope>
    <source>
        <strain evidence="14 15">CBS 43764</strain>
    </source>
</reference>